<evidence type="ECO:0000313" key="3">
    <source>
        <dbReference type="Proteomes" id="UP000176186"/>
    </source>
</evidence>
<evidence type="ECO:0000313" key="2">
    <source>
        <dbReference type="EMBL" id="OGG35308.1"/>
    </source>
</evidence>
<comment type="caution">
    <text evidence="2">The sequence shown here is derived from an EMBL/GenBank/DDBJ whole genome shotgun (WGS) entry which is preliminary data.</text>
</comment>
<feature type="region of interest" description="Disordered" evidence="1">
    <location>
        <begin position="1"/>
        <end position="37"/>
    </location>
</feature>
<dbReference type="STRING" id="1798401.A2363_02755"/>
<proteinExistence type="predicted"/>
<dbReference type="Proteomes" id="UP000176186">
    <property type="component" value="Unassembled WGS sequence"/>
</dbReference>
<name>A0A1F6BEK4_9BACT</name>
<dbReference type="AlphaFoldDB" id="A0A1F6BEK4"/>
<accession>A0A1F6BEK4</accession>
<dbReference type="EMBL" id="MFKE01000016">
    <property type="protein sequence ID" value="OGG35308.1"/>
    <property type="molecule type" value="Genomic_DNA"/>
</dbReference>
<reference evidence="2 3" key="1">
    <citation type="journal article" date="2016" name="Nat. Commun.">
        <title>Thousands of microbial genomes shed light on interconnected biogeochemical processes in an aquifer system.</title>
        <authorList>
            <person name="Anantharaman K."/>
            <person name="Brown C.T."/>
            <person name="Hug L.A."/>
            <person name="Sharon I."/>
            <person name="Castelle C.J."/>
            <person name="Probst A.J."/>
            <person name="Thomas B.C."/>
            <person name="Singh A."/>
            <person name="Wilkins M.J."/>
            <person name="Karaoz U."/>
            <person name="Brodie E.L."/>
            <person name="Williams K.H."/>
            <person name="Hubbard S.S."/>
            <person name="Banfield J.F."/>
        </authorList>
    </citation>
    <scope>NUCLEOTIDE SEQUENCE [LARGE SCALE GENOMIC DNA]</scope>
</reference>
<feature type="compositionally biased region" description="Basic and acidic residues" evidence="1">
    <location>
        <begin position="12"/>
        <end position="25"/>
    </location>
</feature>
<evidence type="ECO:0000256" key="1">
    <source>
        <dbReference type="SAM" id="MobiDB-lite"/>
    </source>
</evidence>
<organism evidence="2 3">
    <name type="scientific">Candidatus Gottesmanbacteria bacterium RIFOXYB1_FULL_47_11</name>
    <dbReference type="NCBI Taxonomy" id="1798401"/>
    <lineage>
        <taxon>Bacteria</taxon>
        <taxon>Candidatus Gottesmaniibacteriota</taxon>
    </lineage>
</organism>
<gene>
    <name evidence="2" type="ORF">A2363_02755</name>
</gene>
<protein>
    <submittedName>
        <fullName evidence="2">Uncharacterized protein</fullName>
    </submittedName>
</protein>
<sequence length="361" mass="39888">MEKGGYMTTVEMSRRTDDVPDHETADTSSIGGVGPPRHASFGRLKGFYIGGVVNDNRHYSAAIREFLDGRARLHWHESDSSPYTRVQYRAICDGNFIRKISERISPWVEAVVPLTPGIFGEDPVLVYFSENAPSRQSSKADFLKIRENISRASGQPRRTVSELTAKSEINGYTISILSDEERHQSGVHKDVYALYERFGWNEENVAELLGNPDNIIGVARKEDAIVAAGIGEIASIPVNGAIFRIAELTEAATRSDHERNGCYAAISTTILLAIREQSQRRNVLGGEIDVIFGESNGLSEGVLRVAVSQGRTFSTDTTARFGFPGSGILRQQVPISGPVRETEYNDLLVTSLTRKELYEFT</sequence>